<dbReference type="SUPFAM" id="SSF55781">
    <property type="entry name" value="GAF domain-like"/>
    <property type="match status" value="1"/>
</dbReference>
<dbReference type="InterPro" id="IPR035965">
    <property type="entry name" value="PAS-like_dom_sf"/>
</dbReference>
<evidence type="ECO:0000313" key="8">
    <source>
        <dbReference type="Proteomes" id="UP000716004"/>
    </source>
</evidence>
<dbReference type="InterPro" id="IPR000700">
    <property type="entry name" value="PAS-assoc_C"/>
</dbReference>
<dbReference type="Pfam" id="PF00072">
    <property type="entry name" value="Response_reg"/>
    <property type="match status" value="1"/>
</dbReference>
<evidence type="ECO:0000256" key="1">
    <source>
        <dbReference type="ARBA" id="ARBA00022679"/>
    </source>
</evidence>
<feature type="domain" description="PAS" evidence="5">
    <location>
        <begin position="551"/>
        <end position="621"/>
    </location>
</feature>
<dbReference type="PANTHER" id="PTHR44757">
    <property type="entry name" value="DIGUANYLATE CYCLASE DGCP"/>
    <property type="match status" value="1"/>
</dbReference>
<dbReference type="Gene3D" id="3.30.450.40">
    <property type="match status" value="1"/>
</dbReference>
<dbReference type="GO" id="GO:0000160">
    <property type="term" value="P:phosphorelay signal transduction system"/>
    <property type="evidence" value="ECO:0007669"/>
    <property type="project" value="InterPro"/>
</dbReference>
<dbReference type="PROSITE" id="PS50110">
    <property type="entry name" value="RESPONSE_REGULATORY"/>
    <property type="match status" value="1"/>
</dbReference>
<dbReference type="PROSITE" id="PS50112">
    <property type="entry name" value="PAS"/>
    <property type="match status" value="3"/>
</dbReference>
<keyword evidence="2" id="KW-0418">Kinase</keyword>
<dbReference type="InterPro" id="IPR013656">
    <property type="entry name" value="PAS_4"/>
</dbReference>
<dbReference type="EMBL" id="JAGVSJ010000030">
    <property type="protein sequence ID" value="MBX8632502.1"/>
    <property type="molecule type" value="Genomic_DNA"/>
</dbReference>
<feature type="modified residue" description="4-aspartylphosphate" evidence="3">
    <location>
        <position position="59"/>
    </location>
</feature>
<feature type="domain" description="PAC" evidence="6">
    <location>
        <begin position="496"/>
        <end position="550"/>
    </location>
</feature>
<protein>
    <submittedName>
        <fullName evidence="7">PAS domain S-box protein</fullName>
    </submittedName>
</protein>
<evidence type="ECO:0000313" key="7">
    <source>
        <dbReference type="EMBL" id="MBX8632502.1"/>
    </source>
</evidence>
<dbReference type="GO" id="GO:0006355">
    <property type="term" value="P:regulation of DNA-templated transcription"/>
    <property type="evidence" value="ECO:0007669"/>
    <property type="project" value="InterPro"/>
</dbReference>
<dbReference type="SUPFAM" id="SSF55785">
    <property type="entry name" value="PYP-like sensor domain (PAS domain)"/>
    <property type="match status" value="3"/>
</dbReference>
<dbReference type="Pfam" id="PF13185">
    <property type="entry name" value="GAF_2"/>
    <property type="match status" value="1"/>
</dbReference>
<dbReference type="SMART" id="SM00065">
    <property type="entry name" value="GAF"/>
    <property type="match status" value="1"/>
</dbReference>
<dbReference type="SMART" id="SM00086">
    <property type="entry name" value="PAC"/>
    <property type="match status" value="3"/>
</dbReference>
<dbReference type="Pfam" id="PF08448">
    <property type="entry name" value="PAS_4"/>
    <property type="match status" value="1"/>
</dbReference>
<dbReference type="AlphaFoldDB" id="A0A8J8CGD3"/>
<dbReference type="InterPro" id="IPR052155">
    <property type="entry name" value="Biofilm_reg_signaling"/>
</dbReference>
<dbReference type="Pfam" id="PF00989">
    <property type="entry name" value="PAS"/>
    <property type="match status" value="1"/>
</dbReference>
<dbReference type="SUPFAM" id="SSF52172">
    <property type="entry name" value="CheY-like"/>
    <property type="match status" value="1"/>
</dbReference>
<dbReference type="NCBIfam" id="TIGR00229">
    <property type="entry name" value="sensory_box"/>
    <property type="match status" value="3"/>
</dbReference>
<dbReference type="InterPro" id="IPR003018">
    <property type="entry name" value="GAF"/>
</dbReference>
<organism evidence="7 8">
    <name type="scientific">Candidatus Sysuiplasma superficiale</name>
    <dbReference type="NCBI Taxonomy" id="2823368"/>
    <lineage>
        <taxon>Archaea</taxon>
        <taxon>Methanobacteriati</taxon>
        <taxon>Thermoplasmatota</taxon>
        <taxon>Thermoplasmata</taxon>
        <taxon>Candidatus Sysuiplasmatales</taxon>
        <taxon>Candidatus Sysuiplasmataceae</taxon>
        <taxon>Candidatus Sysuiplasma</taxon>
    </lineage>
</organism>
<feature type="domain" description="PAC" evidence="6">
    <location>
        <begin position="625"/>
        <end position="677"/>
    </location>
</feature>
<feature type="domain" description="Response regulatory" evidence="4">
    <location>
        <begin position="9"/>
        <end position="124"/>
    </location>
</feature>
<evidence type="ECO:0000259" key="4">
    <source>
        <dbReference type="PROSITE" id="PS50110"/>
    </source>
</evidence>
<evidence type="ECO:0000259" key="5">
    <source>
        <dbReference type="PROSITE" id="PS50112"/>
    </source>
</evidence>
<dbReference type="InterPro" id="IPR000014">
    <property type="entry name" value="PAS"/>
</dbReference>
<dbReference type="SMART" id="SM00091">
    <property type="entry name" value="PAS"/>
    <property type="match status" value="3"/>
</dbReference>
<dbReference type="InterPro" id="IPR011006">
    <property type="entry name" value="CheY-like_superfamily"/>
</dbReference>
<dbReference type="InterPro" id="IPR001610">
    <property type="entry name" value="PAC"/>
</dbReference>
<dbReference type="Gene3D" id="3.40.50.2300">
    <property type="match status" value="1"/>
</dbReference>
<dbReference type="Proteomes" id="UP000716004">
    <property type="component" value="Unassembled WGS sequence"/>
</dbReference>
<feature type="domain" description="PAC" evidence="6">
    <location>
        <begin position="212"/>
        <end position="264"/>
    </location>
</feature>
<reference evidence="7" key="1">
    <citation type="submission" date="2021-04" db="EMBL/GenBank/DDBJ databases">
        <title>Genomic insights into ecological role and evolution of a novel Thermoplasmata order Candidatus Sysuiplasmatales.</title>
        <authorList>
            <person name="Yuan Y."/>
        </authorList>
    </citation>
    <scope>NUCLEOTIDE SEQUENCE</scope>
    <source>
        <strain evidence="7">YP2-bin.285</strain>
    </source>
</reference>
<dbReference type="PANTHER" id="PTHR44757:SF2">
    <property type="entry name" value="BIOFILM ARCHITECTURE MAINTENANCE PROTEIN MBAA"/>
    <property type="match status" value="1"/>
</dbReference>
<evidence type="ECO:0000256" key="3">
    <source>
        <dbReference type="PROSITE-ProRule" id="PRU00169"/>
    </source>
</evidence>
<evidence type="ECO:0000259" key="6">
    <source>
        <dbReference type="PROSITE" id="PS50113"/>
    </source>
</evidence>
<dbReference type="GO" id="GO:0016301">
    <property type="term" value="F:kinase activity"/>
    <property type="evidence" value="ECO:0007669"/>
    <property type="project" value="UniProtKB-KW"/>
</dbReference>
<dbReference type="CDD" id="cd00130">
    <property type="entry name" value="PAS"/>
    <property type="match status" value="3"/>
</dbReference>
<gene>
    <name evidence="7" type="ORF">J9259_08330</name>
</gene>
<dbReference type="SMART" id="SM00448">
    <property type="entry name" value="REC"/>
    <property type="match status" value="1"/>
</dbReference>
<proteinExistence type="predicted"/>
<dbReference type="CDD" id="cd00156">
    <property type="entry name" value="REC"/>
    <property type="match status" value="1"/>
</dbReference>
<sequence length="679" mass="75803">MRSGNGGIKILYVDDEYFLHDPFKLYMEKDGEFLVDAVDSANKALEWLSSGHYDAVVSDYQMPGMDGIGFLKHLRSKDRKIPFILFTGRGREEVAIEAINCGADFYLQKGGDISSQFAELTHFIKGAVESREAEEELVAMERKLASFFAHTADAIILFDGGGNVLNINAAAEQLFGTTESELAGRRLTLRGEGATARFDEIFRKTVEKGTPMSHDEVLERSDGGRSYLSVNTTPIRDASDGIAFVACTIRDVTDRTRSQALVRAIRDTSIAVLRERPLDDILSYLCGTVAEIFQFRGVSVFLKENDGSLRLLSRAENMPEFGMEKAVRWDDSPGGRTLTGSAVRTGKIRVGRIDDPECIEWKDTAEKDGYDSVISIPIVSGNQTIGAMTVVGSDLLKISAETIGQLENAADAISIAIQSSRHREKQKLLETALESATDTVFLTDKEGIIEWANTAFTLTTGYTLDEVKGRTPRVLKSGKHDATFYQNLWNTILSGKVFHAKITNRRKNGELYIEDTVITPVKNENNTISNFIAIKRDITEQMRLDDELRKSEERYRTMLEGIGETYFEVDLKGNLTLFNDTLCGITGYSREELAGMNYTNYVSKDAAEKLYKIFHGVFLTGKPATEFNCEIIRKDGKSIWVEGSVQIMKNSNGKREGFRGLVREMTTGCQDHPETHRHR</sequence>
<dbReference type="PROSITE" id="PS50113">
    <property type="entry name" value="PAC"/>
    <property type="match status" value="3"/>
</dbReference>
<dbReference type="InterPro" id="IPR029016">
    <property type="entry name" value="GAF-like_dom_sf"/>
</dbReference>
<dbReference type="InterPro" id="IPR013767">
    <property type="entry name" value="PAS_fold"/>
</dbReference>
<keyword evidence="1" id="KW-0808">Transferase</keyword>
<keyword evidence="3" id="KW-0597">Phosphoprotein</keyword>
<feature type="domain" description="PAS" evidence="5">
    <location>
        <begin position="140"/>
        <end position="209"/>
    </location>
</feature>
<feature type="domain" description="PAS" evidence="5">
    <location>
        <begin position="425"/>
        <end position="471"/>
    </location>
</feature>
<accession>A0A8J8CGD3</accession>
<dbReference type="Pfam" id="PF13426">
    <property type="entry name" value="PAS_9"/>
    <property type="match status" value="1"/>
</dbReference>
<comment type="caution">
    <text evidence="7">The sequence shown here is derived from an EMBL/GenBank/DDBJ whole genome shotgun (WGS) entry which is preliminary data.</text>
</comment>
<dbReference type="Gene3D" id="3.30.450.20">
    <property type="entry name" value="PAS domain"/>
    <property type="match status" value="3"/>
</dbReference>
<evidence type="ECO:0000256" key="2">
    <source>
        <dbReference type="ARBA" id="ARBA00022777"/>
    </source>
</evidence>
<dbReference type="InterPro" id="IPR001789">
    <property type="entry name" value="Sig_transdc_resp-reg_receiver"/>
</dbReference>
<name>A0A8J8CGD3_9ARCH</name>